<dbReference type="EMBL" id="JZXC01000004">
    <property type="protein sequence ID" value="KKA08856.1"/>
    <property type="molecule type" value="Genomic_DNA"/>
</dbReference>
<dbReference type="SUPFAM" id="SSF75516">
    <property type="entry name" value="Pheromone-binding domain of LuxR-like quorum-sensing transcription factors"/>
    <property type="match status" value="1"/>
</dbReference>
<dbReference type="GO" id="GO:0003677">
    <property type="term" value="F:DNA binding"/>
    <property type="evidence" value="ECO:0007669"/>
    <property type="project" value="UniProtKB-KW"/>
</dbReference>
<evidence type="ECO:0000313" key="6">
    <source>
        <dbReference type="Proteomes" id="UP000033662"/>
    </source>
</evidence>
<evidence type="ECO:0000256" key="2">
    <source>
        <dbReference type="ARBA" id="ARBA00023125"/>
    </source>
</evidence>
<comment type="caution">
    <text evidence="5">The sequence shown here is derived from an EMBL/GenBank/DDBJ whole genome shotgun (WGS) entry which is preliminary data.</text>
</comment>
<dbReference type="InterPro" id="IPR005143">
    <property type="entry name" value="TF_LuxR_autoind-bd_dom"/>
</dbReference>
<dbReference type="Pfam" id="PF03472">
    <property type="entry name" value="Autoind_bind"/>
    <property type="match status" value="1"/>
</dbReference>
<dbReference type="InterPro" id="IPR016032">
    <property type="entry name" value="Sig_transdc_resp-reg_C-effctor"/>
</dbReference>
<dbReference type="Pfam" id="PF00196">
    <property type="entry name" value="GerE"/>
    <property type="match status" value="1"/>
</dbReference>
<dbReference type="PROSITE" id="PS50043">
    <property type="entry name" value="HTH_LUXR_2"/>
    <property type="match status" value="1"/>
</dbReference>
<evidence type="ECO:0000256" key="1">
    <source>
        <dbReference type="ARBA" id="ARBA00023015"/>
    </source>
</evidence>
<sequence length="272" mass="31110">MDKHHSPACGRTQAERAATLTAFTSLAKDANRCDWERLLNKVLRQLGFGSYLISLGPVAPRDTDPLAGLITTFPKRWLEHYRCDGLIEIDPILRHCRRELVPLFWDSERRRARGRSRHFWEQREQHGLRSGVSIPLRYEMLRGTLSVAFDDTQITEQKGFSNPAVYQLFMLIPYLLAGIRHQLQRPAQPRQDLTPKEMDCLYWASEGKTTWEISHILTCSERTIDFHLLNARRKLGSVSRQQAVSAAVACGLVMPTAGSVHDSDRGFRRSIS</sequence>
<dbReference type="PANTHER" id="PTHR44688:SF16">
    <property type="entry name" value="DNA-BINDING TRANSCRIPTIONAL ACTIVATOR DEVR_DOSR"/>
    <property type="match status" value="1"/>
</dbReference>
<evidence type="ECO:0000256" key="3">
    <source>
        <dbReference type="ARBA" id="ARBA00023163"/>
    </source>
</evidence>
<gene>
    <name evidence="5" type="ORF">VP02_06580</name>
</gene>
<protein>
    <submittedName>
        <fullName evidence="5">LuxR family transcriptional regulator</fullName>
    </submittedName>
</protein>
<dbReference type="SUPFAM" id="SSF46894">
    <property type="entry name" value="C-terminal effector domain of the bipartite response regulators"/>
    <property type="match status" value="1"/>
</dbReference>
<dbReference type="PRINTS" id="PR00038">
    <property type="entry name" value="HTHLUXR"/>
</dbReference>
<name>A0A0F4XSR5_9PSED</name>
<dbReference type="InterPro" id="IPR000792">
    <property type="entry name" value="Tscrpt_reg_LuxR_C"/>
</dbReference>
<proteinExistence type="predicted"/>
<dbReference type="OrthoDB" id="9774661at2"/>
<reference evidence="5 6" key="1">
    <citation type="submission" date="2015-03" db="EMBL/GenBank/DDBJ databases">
        <title>Pseudomonas fluorescens 1855-344 Genome sequencing and assembly.</title>
        <authorList>
            <person name="Eng W.W.H."/>
            <person name="Gan H.M."/>
            <person name="Savka M.A."/>
        </authorList>
    </citation>
    <scope>NUCLEOTIDE SEQUENCE [LARGE SCALE GENOMIC DNA]</scope>
    <source>
        <strain evidence="5 6">1855-344</strain>
    </source>
</reference>
<accession>A0A0F4XSR5</accession>
<feature type="domain" description="HTH luxR-type" evidence="4">
    <location>
        <begin position="186"/>
        <end position="251"/>
    </location>
</feature>
<keyword evidence="2" id="KW-0238">DNA-binding</keyword>
<dbReference type="InterPro" id="IPR036693">
    <property type="entry name" value="TF_LuxR_autoind-bd_dom_sf"/>
</dbReference>
<evidence type="ECO:0000313" key="5">
    <source>
        <dbReference type="EMBL" id="KKA08856.1"/>
    </source>
</evidence>
<dbReference type="Gene3D" id="3.30.450.80">
    <property type="entry name" value="Transcription factor LuxR-like, autoinducer-binding domain"/>
    <property type="match status" value="1"/>
</dbReference>
<keyword evidence="3" id="KW-0804">Transcription</keyword>
<dbReference type="GO" id="GO:0006355">
    <property type="term" value="P:regulation of DNA-templated transcription"/>
    <property type="evidence" value="ECO:0007669"/>
    <property type="project" value="InterPro"/>
</dbReference>
<dbReference type="SMART" id="SM00421">
    <property type="entry name" value="HTH_LUXR"/>
    <property type="match status" value="1"/>
</dbReference>
<dbReference type="Gene3D" id="1.10.10.10">
    <property type="entry name" value="Winged helix-like DNA-binding domain superfamily/Winged helix DNA-binding domain"/>
    <property type="match status" value="1"/>
</dbReference>
<dbReference type="CDD" id="cd06170">
    <property type="entry name" value="LuxR_C_like"/>
    <property type="match status" value="1"/>
</dbReference>
<dbReference type="Proteomes" id="UP000033662">
    <property type="component" value="Unassembled WGS sequence"/>
</dbReference>
<dbReference type="PANTHER" id="PTHR44688">
    <property type="entry name" value="DNA-BINDING TRANSCRIPTIONAL ACTIVATOR DEVR_DOSR"/>
    <property type="match status" value="1"/>
</dbReference>
<dbReference type="PROSITE" id="PS00622">
    <property type="entry name" value="HTH_LUXR_1"/>
    <property type="match status" value="1"/>
</dbReference>
<evidence type="ECO:0000259" key="4">
    <source>
        <dbReference type="PROSITE" id="PS50043"/>
    </source>
</evidence>
<keyword evidence="1" id="KW-0805">Transcription regulation</keyword>
<organism evidence="5 6">
    <name type="scientific">Pseudomonas kilonensis</name>
    <dbReference type="NCBI Taxonomy" id="132476"/>
    <lineage>
        <taxon>Bacteria</taxon>
        <taxon>Pseudomonadati</taxon>
        <taxon>Pseudomonadota</taxon>
        <taxon>Gammaproteobacteria</taxon>
        <taxon>Pseudomonadales</taxon>
        <taxon>Pseudomonadaceae</taxon>
        <taxon>Pseudomonas</taxon>
    </lineage>
</organism>
<dbReference type="AlphaFoldDB" id="A0A0F4XSR5"/>
<dbReference type="InterPro" id="IPR036388">
    <property type="entry name" value="WH-like_DNA-bd_sf"/>
</dbReference>